<name>A0ABU3P5A9_9FIRM</name>
<proteinExistence type="predicted"/>
<evidence type="ECO:0000313" key="1">
    <source>
        <dbReference type="EMBL" id="MDT8903887.1"/>
    </source>
</evidence>
<accession>A0ABU3P5A9</accession>
<dbReference type="EMBL" id="JAUOZS010000001">
    <property type="protein sequence ID" value="MDT8903887.1"/>
    <property type="molecule type" value="Genomic_DNA"/>
</dbReference>
<sequence>MDKRTDNAETGYKCSRCGGMFGSHAADVVRCPFCSMLCEETSCRVVDFSNEEY</sequence>
<dbReference type="RefSeq" id="WP_413782328.1">
    <property type="nucleotide sequence ID" value="NZ_JAUOZS010000001.1"/>
</dbReference>
<keyword evidence="2" id="KW-1185">Reference proteome</keyword>
<dbReference type="Proteomes" id="UP001254848">
    <property type="component" value="Unassembled WGS sequence"/>
</dbReference>
<evidence type="ECO:0000313" key="2">
    <source>
        <dbReference type="Proteomes" id="UP001254848"/>
    </source>
</evidence>
<gene>
    <name evidence="1" type="ORF">Q4T40_21865</name>
</gene>
<reference evidence="1 2" key="1">
    <citation type="submission" date="2023-07" db="EMBL/GenBank/DDBJ databases">
        <title>The novel representative of Negativicutes class, Anaeroselena agilis gen. nov. sp. nov.</title>
        <authorList>
            <person name="Prokofeva M.I."/>
            <person name="Elcheninov A.G."/>
            <person name="Klyukina A."/>
            <person name="Kublanov I.V."/>
            <person name="Frolov E.N."/>
            <person name="Podosokorskaya O.A."/>
        </authorList>
    </citation>
    <scope>NUCLEOTIDE SEQUENCE [LARGE SCALE GENOMIC DNA]</scope>
    <source>
        <strain evidence="1 2">4137-cl</strain>
    </source>
</reference>
<organism evidence="1 2">
    <name type="scientific">Anaeroselena agilis</name>
    <dbReference type="NCBI Taxonomy" id="3063788"/>
    <lineage>
        <taxon>Bacteria</taxon>
        <taxon>Bacillati</taxon>
        <taxon>Bacillota</taxon>
        <taxon>Negativicutes</taxon>
        <taxon>Acetonemataceae</taxon>
        <taxon>Anaeroselena</taxon>
    </lineage>
</organism>
<protein>
    <submittedName>
        <fullName evidence="1">Uncharacterized protein</fullName>
    </submittedName>
</protein>
<comment type="caution">
    <text evidence="1">The sequence shown here is derived from an EMBL/GenBank/DDBJ whole genome shotgun (WGS) entry which is preliminary data.</text>
</comment>